<evidence type="ECO:0000259" key="6">
    <source>
        <dbReference type="PROSITE" id="PS50157"/>
    </source>
</evidence>
<dbReference type="GO" id="GO:0008270">
    <property type="term" value="F:zinc ion binding"/>
    <property type="evidence" value="ECO:0007669"/>
    <property type="project" value="UniProtKB-KW"/>
</dbReference>
<dbReference type="InterPro" id="IPR036236">
    <property type="entry name" value="Znf_C2H2_sf"/>
</dbReference>
<keyword evidence="8" id="KW-1185">Reference proteome</keyword>
<feature type="domain" description="C2H2-type" evidence="6">
    <location>
        <begin position="148"/>
        <end position="175"/>
    </location>
</feature>
<evidence type="ECO:0000256" key="2">
    <source>
        <dbReference type="ARBA" id="ARBA00022737"/>
    </source>
</evidence>
<dbReference type="FunFam" id="3.30.160.60:FF:000912">
    <property type="entry name" value="Zinc finger protein 660"/>
    <property type="match status" value="1"/>
</dbReference>
<accession>A0A3B3DBH7</accession>
<evidence type="ECO:0000313" key="7">
    <source>
        <dbReference type="Ensembl" id="ENSOMEP00000026740.1"/>
    </source>
</evidence>
<dbReference type="SMART" id="SM00355">
    <property type="entry name" value="ZnF_C2H2"/>
    <property type="match status" value="5"/>
</dbReference>
<protein>
    <submittedName>
        <fullName evidence="7">Zinc finger protein 436-like</fullName>
    </submittedName>
</protein>
<keyword evidence="1" id="KW-0479">Metal-binding</keyword>
<keyword evidence="4" id="KW-0862">Zinc</keyword>
<dbReference type="Ensembl" id="ENSOMET00000003745.1">
    <property type="protein sequence ID" value="ENSOMEP00000026740.1"/>
    <property type="gene ID" value="ENSOMEG00000008790.1"/>
</dbReference>
<dbReference type="InterPro" id="IPR013087">
    <property type="entry name" value="Znf_C2H2_type"/>
</dbReference>
<dbReference type="GeneTree" id="ENSGT00940000164807"/>
<evidence type="ECO:0000256" key="1">
    <source>
        <dbReference type="ARBA" id="ARBA00022723"/>
    </source>
</evidence>
<dbReference type="Gene3D" id="3.30.160.60">
    <property type="entry name" value="Classic Zinc Finger"/>
    <property type="match status" value="4"/>
</dbReference>
<reference evidence="7" key="2">
    <citation type="submission" date="2025-09" db="UniProtKB">
        <authorList>
            <consortium name="Ensembl"/>
        </authorList>
    </citation>
    <scope>IDENTIFICATION</scope>
</reference>
<feature type="domain" description="C2H2-type" evidence="6">
    <location>
        <begin position="120"/>
        <end position="147"/>
    </location>
</feature>
<dbReference type="PANTHER" id="PTHR23235">
    <property type="entry name" value="KRUEPPEL-LIKE TRANSCRIPTION FACTOR"/>
    <property type="match status" value="1"/>
</dbReference>
<keyword evidence="2" id="KW-0677">Repeat</keyword>
<organism evidence="7 8">
    <name type="scientific">Oryzias melastigma</name>
    <name type="common">Marine medaka</name>
    <dbReference type="NCBI Taxonomy" id="30732"/>
    <lineage>
        <taxon>Eukaryota</taxon>
        <taxon>Metazoa</taxon>
        <taxon>Chordata</taxon>
        <taxon>Craniata</taxon>
        <taxon>Vertebrata</taxon>
        <taxon>Euteleostomi</taxon>
        <taxon>Actinopterygii</taxon>
        <taxon>Neopterygii</taxon>
        <taxon>Teleostei</taxon>
        <taxon>Neoteleostei</taxon>
        <taxon>Acanthomorphata</taxon>
        <taxon>Ovalentaria</taxon>
        <taxon>Atherinomorphae</taxon>
        <taxon>Beloniformes</taxon>
        <taxon>Adrianichthyidae</taxon>
        <taxon>Oryziinae</taxon>
        <taxon>Oryzias</taxon>
    </lineage>
</organism>
<sequence length="207" mass="23394">MDTTPLLCRRTTSPGFFAAARASSETDVRLSVAGSSGAQRKEPTGVDKRFLSMRPVNKNFSEEETKCQLCEKVFEHPNHSLNQHKRLHAGPTNLCNICGKNFSKNGFVRHMQMHKGEKNYLCTTCGKSFFSSGELHMHDRTHTGETPYTCIHCGKGFSCKGHLTVHLRSHTGERPYACLDCPKRFLTVNCLKRHALKNNKIRFLKPK</sequence>
<proteinExistence type="predicted"/>
<name>A0A3B3DBH7_ORYME</name>
<dbReference type="PANTHER" id="PTHR23235:SF178">
    <property type="entry name" value="C2H2-TYPE DOMAIN-CONTAINING PROTEIN-RELATED"/>
    <property type="match status" value="1"/>
</dbReference>
<dbReference type="PROSITE" id="PS00028">
    <property type="entry name" value="ZINC_FINGER_C2H2_1"/>
    <property type="match status" value="2"/>
</dbReference>
<dbReference type="Pfam" id="PF13894">
    <property type="entry name" value="zf-C2H2_4"/>
    <property type="match status" value="1"/>
</dbReference>
<dbReference type="OMA" id="RHEESCN"/>
<dbReference type="GO" id="GO:0000978">
    <property type="term" value="F:RNA polymerase II cis-regulatory region sequence-specific DNA binding"/>
    <property type="evidence" value="ECO:0007669"/>
    <property type="project" value="TreeGrafter"/>
</dbReference>
<keyword evidence="3 5" id="KW-0863">Zinc-finger</keyword>
<dbReference type="Proteomes" id="UP000261560">
    <property type="component" value="Unplaced"/>
</dbReference>
<evidence type="ECO:0000256" key="5">
    <source>
        <dbReference type="PROSITE-ProRule" id="PRU00042"/>
    </source>
</evidence>
<dbReference type="FunFam" id="3.30.160.60:FF:000446">
    <property type="entry name" value="Zinc finger protein"/>
    <property type="match status" value="1"/>
</dbReference>
<dbReference type="AlphaFoldDB" id="A0A3B3DBH7"/>
<reference evidence="7" key="1">
    <citation type="submission" date="2025-08" db="UniProtKB">
        <authorList>
            <consortium name="Ensembl"/>
        </authorList>
    </citation>
    <scope>IDENTIFICATION</scope>
</reference>
<evidence type="ECO:0000313" key="8">
    <source>
        <dbReference type="Proteomes" id="UP000261560"/>
    </source>
</evidence>
<dbReference type="SUPFAM" id="SSF57667">
    <property type="entry name" value="beta-beta-alpha zinc fingers"/>
    <property type="match status" value="3"/>
</dbReference>
<dbReference type="PROSITE" id="PS50157">
    <property type="entry name" value="ZINC_FINGER_C2H2_2"/>
    <property type="match status" value="2"/>
</dbReference>
<evidence type="ECO:0000256" key="3">
    <source>
        <dbReference type="ARBA" id="ARBA00022771"/>
    </source>
</evidence>
<dbReference type="Pfam" id="PF00096">
    <property type="entry name" value="zf-C2H2"/>
    <property type="match status" value="1"/>
</dbReference>
<evidence type="ECO:0000256" key="4">
    <source>
        <dbReference type="ARBA" id="ARBA00022833"/>
    </source>
</evidence>
<dbReference type="GO" id="GO:0000981">
    <property type="term" value="F:DNA-binding transcription factor activity, RNA polymerase II-specific"/>
    <property type="evidence" value="ECO:0007669"/>
    <property type="project" value="TreeGrafter"/>
</dbReference>
<dbReference type="FunFam" id="3.30.160.60:FF:002343">
    <property type="entry name" value="Zinc finger protein 33A"/>
    <property type="match status" value="1"/>
</dbReference>